<keyword evidence="2" id="KW-1185">Reference proteome</keyword>
<dbReference type="AlphaFoldDB" id="A0A3P3TCT5"/>
<dbReference type="Proteomes" id="UP000267017">
    <property type="component" value="Unassembled WGS sequence"/>
</dbReference>
<reference evidence="1 2" key="1">
    <citation type="submission" date="2018-11" db="EMBL/GenBank/DDBJ databases">
        <title>Genome sequencing of Paenibacillus sp. KCOM 3021 (= ChDC PVNT-B20).</title>
        <authorList>
            <person name="Kook J.-K."/>
            <person name="Park S.-N."/>
            <person name="Lim Y.K."/>
        </authorList>
    </citation>
    <scope>NUCLEOTIDE SEQUENCE [LARGE SCALE GENOMIC DNA]</scope>
    <source>
        <strain evidence="1 2">KCOM 3021</strain>
    </source>
</reference>
<dbReference type="EMBL" id="RRCN01000002">
    <property type="protein sequence ID" value="RRJ54918.1"/>
    <property type="molecule type" value="Genomic_DNA"/>
</dbReference>
<gene>
    <name evidence="1" type="ORF">EHV15_35700</name>
</gene>
<name>A0A3P3TCT5_9BACL</name>
<evidence type="ECO:0000313" key="2">
    <source>
        <dbReference type="Proteomes" id="UP000267017"/>
    </source>
</evidence>
<organism evidence="1 2">
    <name type="scientific">Paenibacillus oralis</name>
    <dbReference type="NCBI Taxonomy" id="2490856"/>
    <lineage>
        <taxon>Bacteria</taxon>
        <taxon>Bacillati</taxon>
        <taxon>Bacillota</taxon>
        <taxon>Bacilli</taxon>
        <taxon>Bacillales</taxon>
        <taxon>Paenibacillaceae</taxon>
        <taxon>Paenibacillus</taxon>
    </lineage>
</organism>
<protein>
    <submittedName>
        <fullName evidence="1">Uncharacterized protein</fullName>
    </submittedName>
</protein>
<dbReference type="RefSeq" id="WP_128636011.1">
    <property type="nucleotide sequence ID" value="NZ_RRCN01000002.1"/>
</dbReference>
<sequence length="103" mass="12625">MVELIGSEKQVQWALEIRTDLREVFEAAKVQFEKWYRDRERWNEKVEKKLKEGSKKIERAVFDNNSAKFYIETFGLSFNPRKVREANRDYFIWQMLQVFLRTL</sequence>
<comment type="caution">
    <text evidence="1">The sequence shown here is derived from an EMBL/GenBank/DDBJ whole genome shotgun (WGS) entry which is preliminary data.</text>
</comment>
<accession>A0A3P3TCT5</accession>
<proteinExistence type="predicted"/>
<evidence type="ECO:0000313" key="1">
    <source>
        <dbReference type="EMBL" id="RRJ54918.1"/>
    </source>
</evidence>